<evidence type="ECO:0000313" key="2">
    <source>
        <dbReference type="Proteomes" id="UP000596247"/>
    </source>
</evidence>
<gene>
    <name evidence="1" type="ORF">LLCLJKAH_00123</name>
</gene>
<name>A0A7R8MJE9_9CAUD</name>
<protein>
    <submittedName>
        <fullName evidence="1">Structural protein</fullName>
    </submittedName>
</protein>
<evidence type="ECO:0000313" key="1">
    <source>
        <dbReference type="EMBL" id="CAD5236112.1"/>
    </source>
</evidence>
<keyword evidence="2" id="KW-1185">Reference proteome</keyword>
<proteinExistence type="predicted"/>
<sequence length="145" mass="15975">MKHSIVPTQAPKFSMMVGSRSLETGVKLTLEGNGRIDFSPVMSQVVAPNNALQSTVYWSEREPSTYFLSLGQYSCTPCGIIKFHEGDVEEPNGTTMESLLHVVEHRLEYHQSGKYPCKENAAALSAVRAALVALHHRSEKQGKVS</sequence>
<organism evidence="1 2">
    <name type="scientific">Klebsiella phage vB_KvM-Eowyn</name>
    <dbReference type="NCBI Taxonomy" id="2762819"/>
    <lineage>
        <taxon>Viruses</taxon>
        <taxon>Duplodnaviria</taxon>
        <taxon>Heunggongvirae</taxon>
        <taxon>Uroviricota</taxon>
        <taxon>Caudoviricetes</taxon>
        <taxon>Chimalliviridae</taxon>
        <taxon>Eowynvirus</taxon>
        <taxon>Eowynvirus eowyn</taxon>
    </lineage>
</organism>
<dbReference type="Proteomes" id="UP000596247">
    <property type="component" value="Chromosome"/>
</dbReference>
<dbReference type="EMBL" id="LR881104">
    <property type="protein sequence ID" value="CAD5236112.1"/>
    <property type="molecule type" value="Genomic_DNA"/>
</dbReference>
<accession>A0A7R8MJE9</accession>
<reference evidence="1 2" key="1">
    <citation type="submission" date="2020-09" db="EMBL/GenBank/DDBJ databases">
        <authorList>
            <person name="Jameson E."/>
        </authorList>
    </citation>
    <scope>NUCLEOTIDE SEQUENCE [LARGE SCALE GENOMIC DNA]</scope>
</reference>